<evidence type="ECO:0000313" key="1">
    <source>
        <dbReference type="EMBL" id="WMT81110.1"/>
    </source>
</evidence>
<dbReference type="Proteomes" id="UP001235030">
    <property type="component" value="Chromosome"/>
</dbReference>
<evidence type="ECO:0000313" key="2">
    <source>
        <dbReference type="Proteomes" id="UP001235030"/>
    </source>
</evidence>
<keyword evidence="2" id="KW-1185">Reference proteome</keyword>
<dbReference type="RefSeq" id="WP_228103297.1">
    <property type="nucleotide sequence ID" value="NZ_CP101637.1"/>
</dbReference>
<sequence length="143" mass="16187">MKKIISLTLCFTLIFTHISYCQTNNISDAIKDLKIVGNKINIMIDEISGDEPLDMSKFKEDVKYCESILASRSNKISKDYSNESDIELKAAYSSLLYVSSLYALSLNSIIVYIHNNSKSHYFIDICTTYRNGTLALDAIKSNF</sequence>
<reference evidence="1 2" key="1">
    <citation type="submission" date="2022-07" db="EMBL/GenBank/DDBJ databases">
        <title>Genome sequence of Terrisporobacter mayombei DSM6539.</title>
        <authorList>
            <person name="Boeer T."/>
            <person name="Bengelsdorf F.R."/>
            <person name="Daniel R."/>
            <person name="Poehlein A."/>
        </authorList>
    </citation>
    <scope>NUCLEOTIDE SEQUENCE [LARGE SCALE GENOMIC DNA]</scope>
    <source>
        <strain evidence="1 2">DSM 6539</strain>
    </source>
</reference>
<organism evidence="1 2">
    <name type="scientific">Terrisporobacter mayombei</name>
    <dbReference type="NCBI Taxonomy" id="1541"/>
    <lineage>
        <taxon>Bacteria</taxon>
        <taxon>Bacillati</taxon>
        <taxon>Bacillota</taxon>
        <taxon>Clostridia</taxon>
        <taxon>Peptostreptococcales</taxon>
        <taxon>Peptostreptococcaceae</taxon>
        <taxon>Terrisporobacter</taxon>
    </lineage>
</organism>
<dbReference type="EMBL" id="CP101637">
    <property type="protein sequence ID" value="WMT81110.1"/>
    <property type="molecule type" value="Genomic_DNA"/>
</dbReference>
<name>A0ABY9PZF9_9FIRM</name>
<protein>
    <submittedName>
        <fullName evidence="1">Uncharacterized protein</fullName>
    </submittedName>
</protein>
<proteinExistence type="predicted"/>
<gene>
    <name evidence="1" type="ORF">TEMA_14420</name>
</gene>
<accession>A0ABY9PZF9</accession>